<proteinExistence type="predicted"/>
<reference evidence="2" key="2">
    <citation type="submission" date="2020-10" db="EMBL/GenBank/DDBJ databases">
        <authorList>
            <person name="Cooper E.A."/>
            <person name="Brenton Z.W."/>
            <person name="Flinn B.S."/>
            <person name="Jenkins J."/>
            <person name="Shu S."/>
            <person name="Flowers D."/>
            <person name="Luo F."/>
            <person name="Wang Y."/>
            <person name="Xia P."/>
            <person name="Barry K."/>
            <person name="Daum C."/>
            <person name="Lipzen A."/>
            <person name="Yoshinaga Y."/>
            <person name="Schmutz J."/>
            <person name="Saski C."/>
            <person name="Vermerris W."/>
            <person name="Kresovich S."/>
        </authorList>
    </citation>
    <scope>NUCLEOTIDE SEQUENCE</scope>
</reference>
<accession>A0A921URU8</accession>
<evidence type="ECO:0000313" key="2">
    <source>
        <dbReference type="EMBL" id="KAG0539486.1"/>
    </source>
</evidence>
<keyword evidence="1" id="KW-0812">Transmembrane</keyword>
<reference evidence="2" key="1">
    <citation type="journal article" date="2019" name="BMC Genomics">
        <title>A new reference genome for Sorghum bicolor reveals high levels of sequence similarity between sweet and grain genotypes: implications for the genetics of sugar metabolism.</title>
        <authorList>
            <person name="Cooper E.A."/>
            <person name="Brenton Z.W."/>
            <person name="Flinn B.S."/>
            <person name="Jenkins J."/>
            <person name="Shu S."/>
            <person name="Flowers D."/>
            <person name="Luo F."/>
            <person name="Wang Y."/>
            <person name="Xia P."/>
            <person name="Barry K."/>
            <person name="Daum C."/>
            <person name="Lipzen A."/>
            <person name="Yoshinaga Y."/>
            <person name="Schmutz J."/>
            <person name="Saski C."/>
            <person name="Vermerris W."/>
            <person name="Kresovich S."/>
        </authorList>
    </citation>
    <scope>NUCLEOTIDE SEQUENCE</scope>
</reference>
<gene>
    <name evidence="2" type="ORF">BDA96_03G327000</name>
</gene>
<keyword evidence="1" id="KW-1133">Transmembrane helix</keyword>
<evidence type="ECO:0000256" key="1">
    <source>
        <dbReference type="SAM" id="Phobius"/>
    </source>
</evidence>
<protein>
    <submittedName>
        <fullName evidence="2">Uncharacterized protein</fullName>
    </submittedName>
</protein>
<feature type="transmembrane region" description="Helical" evidence="1">
    <location>
        <begin position="73"/>
        <end position="97"/>
    </location>
</feature>
<name>A0A921URU8_SORBI</name>
<comment type="caution">
    <text evidence="2">The sequence shown here is derived from an EMBL/GenBank/DDBJ whole genome shotgun (WGS) entry which is preliminary data.</text>
</comment>
<keyword evidence="1" id="KW-0472">Membrane</keyword>
<evidence type="ECO:0000313" key="3">
    <source>
        <dbReference type="Proteomes" id="UP000807115"/>
    </source>
</evidence>
<dbReference type="Proteomes" id="UP000807115">
    <property type="component" value="Chromosome 3"/>
</dbReference>
<dbReference type="EMBL" id="CM027682">
    <property type="protein sequence ID" value="KAG0539486.1"/>
    <property type="molecule type" value="Genomic_DNA"/>
</dbReference>
<sequence>MMSKAFILEGLTATVGEDTVTLDRFLFRVSSSSSSSSSPSSRWWWHLQASLPSASEVSLETSDLPVVRGQSPFWNQGLAVILAMVILVLGLGSSILARSLRASTENHGGHM</sequence>
<organism evidence="2 3">
    <name type="scientific">Sorghum bicolor</name>
    <name type="common">Sorghum</name>
    <name type="synonym">Sorghum vulgare</name>
    <dbReference type="NCBI Taxonomy" id="4558"/>
    <lineage>
        <taxon>Eukaryota</taxon>
        <taxon>Viridiplantae</taxon>
        <taxon>Streptophyta</taxon>
        <taxon>Embryophyta</taxon>
        <taxon>Tracheophyta</taxon>
        <taxon>Spermatophyta</taxon>
        <taxon>Magnoliopsida</taxon>
        <taxon>Liliopsida</taxon>
        <taxon>Poales</taxon>
        <taxon>Poaceae</taxon>
        <taxon>PACMAD clade</taxon>
        <taxon>Panicoideae</taxon>
        <taxon>Andropogonodae</taxon>
        <taxon>Andropogoneae</taxon>
        <taxon>Sorghinae</taxon>
        <taxon>Sorghum</taxon>
    </lineage>
</organism>
<dbReference type="AlphaFoldDB" id="A0A921URU8"/>